<keyword evidence="2" id="KW-0732">Signal</keyword>
<dbReference type="InterPro" id="IPR036514">
    <property type="entry name" value="SGNH_hydro_sf"/>
</dbReference>
<evidence type="ECO:0008006" key="5">
    <source>
        <dbReference type="Google" id="ProtNLM"/>
    </source>
</evidence>
<proteinExistence type="inferred from homology"/>
<dbReference type="PANTHER" id="PTHR45642:SF135">
    <property type="entry name" value="GDSL ESTERASE_LIPASE EXL2"/>
    <property type="match status" value="1"/>
</dbReference>
<name>A0AAN7J5Q5_QUERU</name>
<dbReference type="PANTHER" id="PTHR45642">
    <property type="entry name" value="GDSL ESTERASE/LIPASE EXL3"/>
    <property type="match status" value="1"/>
</dbReference>
<feature type="signal peptide" evidence="2">
    <location>
        <begin position="1"/>
        <end position="30"/>
    </location>
</feature>
<dbReference type="GO" id="GO:0005576">
    <property type="term" value="C:extracellular region"/>
    <property type="evidence" value="ECO:0007669"/>
    <property type="project" value="TreeGrafter"/>
</dbReference>
<dbReference type="FunFam" id="3.40.50.1110:FF:000003">
    <property type="entry name" value="GDSL esterase/lipase APG"/>
    <property type="match status" value="1"/>
</dbReference>
<gene>
    <name evidence="3" type="ORF">RGQ29_000428</name>
</gene>
<dbReference type="InterPro" id="IPR008265">
    <property type="entry name" value="Lipase_GDSL_AS"/>
</dbReference>
<dbReference type="InterPro" id="IPR001087">
    <property type="entry name" value="GDSL"/>
</dbReference>
<evidence type="ECO:0000313" key="4">
    <source>
        <dbReference type="Proteomes" id="UP001324115"/>
    </source>
</evidence>
<dbReference type="Pfam" id="PF00657">
    <property type="entry name" value="Lipase_GDSL"/>
    <property type="match status" value="1"/>
</dbReference>
<dbReference type="GO" id="GO:0006629">
    <property type="term" value="P:lipid metabolic process"/>
    <property type="evidence" value="ECO:0007669"/>
    <property type="project" value="InterPro"/>
</dbReference>
<dbReference type="Proteomes" id="UP001324115">
    <property type="component" value="Unassembled WGS sequence"/>
</dbReference>
<protein>
    <recommendedName>
        <fullName evidence="5">GDSL esterase/lipase EXL3</fullName>
    </recommendedName>
</protein>
<sequence>MLHSNMKRFSSSTTLFFLSFVFVILSTSKAVIQIPRNETVPAVIMFGDSIVDTGNNNDLITIAKCNFPPYGRDFRGGIPTGRFSNGKVPSDFIVEELGIKELLPAYRDPTLQPKDLLSGVNFASGGAGYDPLTSISSLIISLSEQLQDFEQYIGKLKGMVGEERTNFILAKSLVFVAAGSNDIANTYYLSRVRQAEYDVPSYTDLLLNWSSTFVKELYGVGARRIGVLSVPPLGCLPSQRTLIGGSAEECAKEPNQASQVFNDKLSRELGYLNNNLPNAKVVYIDIYSPLLDIITNPKKYGFEVANKGCCGTGYIEVVILCQLTPFTCTDDSKNVFFDSYHPTEKVYKIIVDGLLKKYMNSFF</sequence>
<comment type="similarity">
    <text evidence="1">Belongs to the 'GDSL' lipolytic enzyme family.</text>
</comment>
<dbReference type="PROSITE" id="PS01098">
    <property type="entry name" value="LIPASE_GDSL_SER"/>
    <property type="match status" value="1"/>
</dbReference>
<comment type="caution">
    <text evidence="3">The sequence shown here is derived from an EMBL/GenBank/DDBJ whole genome shotgun (WGS) entry which is preliminary data.</text>
</comment>
<feature type="chain" id="PRO_5042876480" description="GDSL esterase/lipase EXL3" evidence="2">
    <location>
        <begin position="31"/>
        <end position="363"/>
    </location>
</feature>
<evidence type="ECO:0000256" key="1">
    <source>
        <dbReference type="ARBA" id="ARBA00008668"/>
    </source>
</evidence>
<dbReference type="GO" id="GO:0016298">
    <property type="term" value="F:lipase activity"/>
    <property type="evidence" value="ECO:0007669"/>
    <property type="project" value="InterPro"/>
</dbReference>
<keyword evidence="4" id="KW-1185">Reference proteome</keyword>
<dbReference type="CDD" id="cd01837">
    <property type="entry name" value="SGNH_plant_lipase_like"/>
    <property type="match status" value="1"/>
</dbReference>
<dbReference type="InterPro" id="IPR035669">
    <property type="entry name" value="SGNH_plant_lipase-like"/>
</dbReference>
<dbReference type="SUPFAM" id="SSF52266">
    <property type="entry name" value="SGNH hydrolase"/>
    <property type="match status" value="1"/>
</dbReference>
<dbReference type="InterPro" id="IPR050592">
    <property type="entry name" value="GDSL_lipolytic_enzyme"/>
</dbReference>
<organism evidence="3 4">
    <name type="scientific">Quercus rubra</name>
    <name type="common">Northern red oak</name>
    <name type="synonym">Quercus borealis</name>
    <dbReference type="NCBI Taxonomy" id="3512"/>
    <lineage>
        <taxon>Eukaryota</taxon>
        <taxon>Viridiplantae</taxon>
        <taxon>Streptophyta</taxon>
        <taxon>Embryophyta</taxon>
        <taxon>Tracheophyta</taxon>
        <taxon>Spermatophyta</taxon>
        <taxon>Magnoliopsida</taxon>
        <taxon>eudicotyledons</taxon>
        <taxon>Gunneridae</taxon>
        <taxon>Pentapetalae</taxon>
        <taxon>rosids</taxon>
        <taxon>fabids</taxon>
        <taxon>Fagales</taxon>
        <taxon>Fagaceae</taxon>
        <taxon>Quercus</taxon>
    </lineage>
</organism>
<reference evidence="3 4" key="1">
    <citation type="journal article" date="2023" name="G3 (Bethesda)">
        <title>A haplotype-resolved chromosome-scale genome for Quercus rubra L. provides insights into the genetics of adaptive traits for red oak species.</title>
        <authorList>
            <person name="Kapoor B."/>
            <person name="Jenkins J."/>
            <person name="Schmutz J."/>
            <person name="Zhebentyayeva T."/>
            <person name="Kuelheim C."/>
            <person name="Coggeshall M."/>
            <person name="Heim C."/>
            <person name="Lasky J.R."/>
            <person name="Leites L."/>
            <person name="Islam-Faridi N."/>
            <person name="Romero-Severson J."/>
            <person name="DeLeo V.L."/>
            <person name="Lucas S.M."/>
            <person name="Lazic D."/>
            <person name="Gailing O."/>
            <person name="Carlson J."/>
            <person name="Staton M."/>
        </authorList>
    </citation>
    <scope>NUCLEOTIDE SEQUENCE [LARGE SCALE GENOMIC DNA]</scope>
    <source>
        <strain evidence="3">Pseudo-F2</strain>
    </source>
</reference>
<evidence type="ECO:0000256" key="2">
    <source>
        <dbReference type="SAM" id="SignalP"/>
    </source>
</evidence>
<accession>A0AAN7J5Q5</accession>
<dbReference type="EMBL" id="JAXUIC010000001">
    <property type="protein sequence ID" value="KAK4606158.1"/>
    <property type="molecule type" value="Genomic_DNA"/>
</dbReference>
<evidence type="ECO:0000313" key="3">
    <source>
        <dbReference type="EMBL" id="KAK4606158.1"/>
    </source>
</evidence>
<dbReference type="AlphaFoldDB" id="A0AAN7J5Q5"/>
<dbReference type="Gene3D" id="3.40.50.1110">
    <property type="entry name" value="SGNH hydrolase"/>
    <property type="match status" value="1"/>
</dbReference>